<accession>A0ABU1BNN7</accession>
<sequence length="216" mass="23607">MAAFLNHGMPAHLRRAVFLDKDGTLVHDVPYNIDPSRVSLTPNAINGLRLLRDAGYLLVVVTNQAGIAKGFFSARDWAHMQAHLAGLFARQGIRISGFYCCPHHPQGSVKQFATHCACRKPSPGMLLQAASEHGIDLRNSWMIGDILHDVEAGSRAGCRTVLIDNGNETEWEMTSRRIPDVLASDLLEAAQAILAEDRNSVAPGSSILRMDNPMTE</sequence>
<evidence type="ECO:0000256" key="2">
    <source>
        <dbReference type="ARBA" id="ARBA00022490"/>
    </source>
</evidence>
<dbReference type="PANTHER" id="PTHR42891">
    <property type="entry name" value="D-GLYCERO-BETA-D-MANNO-HEPTOSE-1,7-BISPHOSPHATE 7-PHOSPHATASE"/>
    <property type="match status" value="1"/>
</dbReference>
<gene>
    <name evidence="8" type="ORF">Q8A64_08600</name>
</gene>
<dbReference type="EC" id="3.1.3.-" evidence="7"/>
<evidence type="ECO:0000256" key="6">
    <source>
        <dbReference type="ARBA" id="ARBA00031828"/>
    </source>
</evidence>
<dbReference type="CDD" id="cd07503">
    <property type="entry name" value="HAD_HisB-N"/>
    <property type="match status" value="1"/>
</dbReference>
<keyword evidence="9" id="KW-1185">Reference proteome</keyword>
<dbReference type="InterPro" id="IPR006549">
    <property type="entry name" value="HAD-SF_hydro_IIIA"/>
</dbReference>
<organism evidence="8 9">
    <name type="scientific">Keguizhuia sedimenti</name>
    <dbReference type="NCBI Taxonomy" id="3064264"/>
    <lineage>
        <taxon>Bacteria</taxon>
        <taxon>Pseudomonadati</taxon>
        <taxon>Pseudomonadota</taxon>
        <taxon>Betaproteobacteria</taxon>
        <taxon>Burkholderiales</taxon>
        <taxon>Oxalobacteraceae</taxon>
        <taxon>Keguizhuia</taxon>
    </lineage>
</organism>
<comment type="caution">
    <text evidence="8">The sequence shown here is derived from an EMBL/GenBank/DDBJ whole genome shotgun (WGS) entry which is preliminary data.</text>
</comment>
<keyword evidence="2 7" id="KW-0963">Cytoplasm</keyword>
<evidence type="ECO:0000313" key="9">
    <source>
        <dbReference type="Proteomes" id="UP001225596"/>
    </source>
</evidence>
<name>A0ABU1BNN7_9BURK</name>
<dbReference type="NCBIfam" id="TIGR01662">
    <property type="entry name" value="HAD-SF-IIIA"/>
    <property type="match status" value="1"/>
</dbReference>
<keyword evidence="5 7" id="KW-0119">Carbohydrate metabolism</keyword>
<reference evidence="8 9" key="1">
    <citation type="submission" date="2023-08" db="EMBL/GenBank/DDBJ databases">
        <title>Oxalobacteraceae gen .nov., isolated from river sludge outside the plant.</title>
        <authorList>
            <person name="Zhao S.Y."/>
        </authorList>
    </citation>
    <scope>NUCLEOTIDE SEQUENCE [LARGE SCALE GENOMIC DNA]</scope>
    <source>
        <strain evidence="8 9">R-40</strain>
    </source>
</reference>
<evidence type="ECO:0000256" key="4">
    <source>
        <dbReference type="ARBA" id="ARBA00022801"/>
    </source>
</evidence>
<dbReference type="NCBIfam" id="TIGR01656">
    <property type="entry name" value="Histidinol-ppas"/>
    <property type="match status" value="1"/>
</dbReference>
<dbReference type="RefSeq" id="WP_338436389.1">
    <property type="nucleotide sequence ID" value="NZ_JAUYVH010000003.1"/>
</dbReference>
<evidence type="ECO:0000256" key="3">
    <source>
        <dbReference type="ARBA" id="ARBA00022723"/>
    </source>
</evidence>
<dbReference type="Gene3D" id="3.40.50.1000">
    <property type="entry name" value="HAD superfamily/HAD-like"/>
    <property type="match status" value="1"/>
</dbReference>
<dbReference type="InterPro" id="IPR006543">
    <property type="entry name" value="Histidinol-phos"/>
</dbReference>
<dbReference type="PANTHER" id="PTHR42891:SF1">
    <property type="entry name" value="D-GLYCERO-BETA-D-MANNO-HEPTOSE-1,7-BISPHOSPHATE 7-PHOSPHATASE"/>
    <property type="match status" value="1"/>
</dbReference>
<proteinExistence type="inferred from homology"/>
<comment type="subcellular location">
    <subcellularLocation>
        <location evidence="1 7">Cytoplasm</location>
    </subcellularLocation>
</comment>
<comment type="similarity">
    <text evidence="7">Belongs to the gmhB family.</text>
</comment>
<evidence type="ECO:0000256" key="5">
    <source>
        <dbReference type="ARBA" id="ARBA00023277"/>
    </source>
</evidence>
<dbReference type="InterPro" id="IPR004446">
    <property type="entry name" value="Heptose_bisP_phosphatase"/>
</dbReference>
<keyword evidence="3" id="KW-0479">Metal-binding</keyword>
<dbReference type="GO" id="GO:0016787">
    <property type="term" value="F:hydrolase activity"/>
    <property type="evidence" value="ECO:0007669"/>
    <property type="project" value="UniProtKB-KW"/>
</dbReference>
<dbReference type="SUPFAM" id="SSF56784">
    <property type="entry name" value="HAD-like"/>
    <property type="match status" value="1"/>
</dbReference>
<dbReference type="Pfam" id="PF13242">
    <property type="entry name" value="Hydrolase_like"/>
    <property type="match status" value="1"/>
</dbReference>
<dbReference type="Proteomes" id="UP001225596">
    <property type="component" value="Unassembled WGS sequence"/>
</dbReference>
<keyword evidence="4 7" id="KW-0378">Hydrolase</keyword>
<protein>
    <recommendedName>
        <fullName evidence="6 7">D,D-heptose 1,7-bisphosphate phosphatase</fullName>
        <ecNumber evidence="7">3.1.3.-</ecNumber>
    </recommendedName>
</protein>
<dbReference type="EMBL" id="JAUYVH010000003">
    <property type="protein sequence ID" value="MDQ9170469.1"/>
    <property type="molecule type" value="Genomic_DNA"/>
</dbReference>
<dbReference type="InterPro" id="IPR036412">
    <property type="entry name" value="HAD-like_sf"/>
</dbReference>
<evidence type="ECO:0000256" key="1">
    <source>
        <dbReference type="ARBA" id="ARBA00004496"/>
    </source>
</evidence>
<evidence type="ECO:0000256" key="7">
    <source>
        <dbReference type="PIRNR" id="PIRNR004682"/>
    </source>
</evidence>
<dbReference type="PIRSF" id="PIRSF004682">
    <property type="entry name" value="GmhB"/>
    <property type="match status" value="1"/>
</dbReference>
<evidence type="ECO:0000313" key="8">
    <source>
        <dbReference type="EMBL" id="MDQ9170469.1"/>
    </source>
</evidence>
<dbReference type="InterPro" id="IPR023214">
    <property type="entry name" value="HAD_sf"/>
</dbReference>